<protein>
    <submittedName>
        <fullName evidence="2">Uncharacterized protein</fullName>
    </submittedName>
</protein>
<comment type="caution">
    <text evidence="2">The sequence shown here is derived from an EMBL/GenBank/DDBJ whole genome shotgun (WGS) entry which is preliminary data.</text>
</comment>
<proteinExistence type="predicted"/>
<reference evidence="2 3" key="1">
    <citation type="submission" date="2024-09" db="EMBL/GenBank/DDBJ databases">
        <authorList>
            <person name="Sun Q."/>
            <person name="Mori K."/>
        </authorList>
    </citation>
    <scope>NUCLEOTIDE SEQUENCE [LARGE SCALE GENOMIC DNA]</scope>
    <source>
        <strain evidence="2 3">JCM 3323</strain>
    </source>
</reference>
<organism evidence="2 3">
    <name type="scientific">Nonomuraea roseola</name>
    <dbReference type="NCBI Taxonomy" id="46179"/>
    <lineage>
        <taxon>Bacteria</taxon>
        <taxon>Bacillati</taxon>
        <taxon>Actinomycetota</taxon>
        <taxon>Actinomycetes</taxon>
        <taxon>Streptosporangiales</taxon>
        <taxon>Streptosporangiaceae</taxon>
        <taxon>Nonomuraea</taxon>
    </lineage>
</organism>
<dbReference type="EMBL" id="JBHMCE010000007">
    <property type="protein sequence ID" value="MFB9529595.1"/>
    <property type="molecule type" value="Genomic_DNA"/>
</dbReference>
<dbReference type="Proteomes" id="UP001589646">
    <property type="component" value="Unassembled WGS sequence"/>
</dbReference>
<feature type="region of interest" description="Disordered" evidence="1">
    <location>
        <begin position="1"/>
        <end position="43"/>
    </location>
</feature>
<accession>A0ABV5Q280</accession>
<gene>
    <name evidence="2" type="ORF">ACFFRN_23590</name>
</gene>
<name>A0ABV5Q280_9ACTN</name>
<keyword evidence="3" id="KW-1185">Reference proteome</keyword>
<sequence>MTELRVMAGSGDDGHRGIGGVADERVESVGDGRTEQHLAEPPG</sequence>
<evidence type="ECO:0000313" key="3">
    <source>
        <dbReference type="Proteomes" id="UP001589646"/>
    </source>
</evidence>
<dbReference type="RefSeq" id="WP_346128121.1">
    <property type="nucleotide sequence ID" value="NZ_BAAAXC010000015.1"/>
</dbReference>
<evidence type="ECO:0000313" key="2">
    <source>
        <dbReference type="EMBL" id="MFB9529595.1"/>
    </source>
</evidence>
<evidence type="ECO:0000256" key="1">
    <source>
        <dbReference type="SAM" id="MobiDB-lite"/>
    </source>
</evidence>
<feature type="compositionally biased region" description="Basic and acidic residues" evidence="1">
    <location>
        <begin position="12"/>
        <end position="43"/>
    </location>
</feature>